<dbReference type="InterPro" id="IPR036852">
    <property type="entry name" value="Peptidase_S8/S53_dom_sf"/>
</dbReference>
<dbReference type="GO" id="GO:0006508">
    <property type="term" value="P:proteolysis"/>
    <property type="evidence" value="ECO:0007669"/>
    <property type="project" value="UniProtKB-KW"/>
</dbReference>
<evidence type="ECO:0000256" key="9">
    <source>
        <dbReference type="PROSITE-ProRule" id="PRU01240"/>
    </source>
</evidence>
<feature type="signal peptide" evidence="12">
    <location>
        <begin position="1"/>
        <end position="28"/>
    </location>
</feature>
<dbReference type="InterPro" id="IPR051048">
    <property type="entry name" value="Peptidase_S8/S53_subtilisin"/>
</dbReference>
<dbReference type="PRINTS" id="PR00723">
    <property type="entry name" value="SUBTILISIN"/>
</dbReference>
<dbReference type="Pfam" id="PF09136">
    <property type="entry name" value="Glucodextran_B"/>
    <property type="match status" value="1"/>
</dbReference>
<feature type="domain" description="PA" evidence="14">
    <location>
        <begin position="467"/>
        <end position="549"/>
    </location>
</feature>
<feature type="domain" description="C5a peptidase/Subtilisin-like protease SBT2-like Fn3-like" evidence="16">
    <location>
        <begin position="703"/>
        <end position="811"/>
    </location>
</feature>
<feature type="compositionally biased region" description="Basic and acidic residues" evidence="11">
    <location>
        <begin position="1815"/>
        <end position="1826"/>
    </location>
</feature>
<dbReference type="CDD" id="cd07475">
    <property type="entry name" value="Peptidases_S8_C5a_Peptidase"/>
    <property type="match status" value="1"/>
</dbReference>
<keyword evidence="7 9" id="KW-0720">Serine protease</keyword>
<dbReference type="InterPro" id="IPR023827">
    <property type="entry name" value="Peptidase_S8_Asp-AS"/>
</dbReference>
<evidence type="ECO:0000256" key="3">
    <source>
        <dbReference type="ARBA" id="ARBA00022670"/>
    </source>
</evidence>
<dbReference type="SUPFAM" id="SSF50939">
    <property type="entry name" value="Sialidases"/>
    <property type="match status" value="1"/>
</dbReference>
<accession>A0ABD4SDF9</accession>
<dbReference type="SUPFAM" id="SSF52743">
    <property type="entry name" value="Subtilisin-like"/>
    <property type="match status" value="1"/>
</dbReference>
<feature type="domain" description="S-layer protein C-terminal" evidence="15">
    <location>
        <begin position="1849"/>
        <end position="1907"/>
    </location>
</feature>
<feature type="compositionally biased region" description="Basic and acidic residues" evidence="11">
    <location>
        <begin position="1727"/>
        <end position="1806"/>
    </location>
</feature>
<protein>
    <submittedName>
        <fullName evidence="17">S8 family serine peptidase</fullName>
    </submittedName>
</protein>
<dbReference type="InterPro" id="IPR003137">
    <property type="entry name" value="PA_domain"/>
</dbReference>
<dbReference type="CDD" id="cd02133">
    <property type="entry name" value="PA_C5a_like"/>
    <property type="match status" value="1"/>
</dbReference>
<evidence type="ECO:0000256" key="5">
    <source>
        <dbReference type="ARBA" id="ARBA00022737"/>
    </source>
</evidence>
<dbReference type="RefSeq" id="WP_231523667.1">
    <property type="nucleotide sequence ID" value="NZ_JAJNUD010000018.1"/>
</dbReference>
<dbReference type="InterPro" id="IPR023828">
    <property type="entry name" value="Peptidase_S8_Ser-AS"/>
</dbReference>
<feature type="active site" description="Charge relay system" evidence="8 9">
    <location>
        <position position="222"/>
    </location>
</feature>
<dbReference type="Proteomes" id="UP001320314">
    <property type="component" value="Unassembled WGS sequence"/>
</dbReference>
<sequence>MQKKKSARHLNKVAELAAALLLSASPLAGTFQSATFVQAASQETVSPRSASRAALTKYLQQEQRYNAKESYSKFQEAAKEQRQASGQAVSKKNESSVRVIVSLNKSAAFDHTSKPTGSAASVKKIEQASDQVKDGQEKVIKQVEEITGNKVRRQFGYLVNAFSIDMDLDDIDKVKDLPQVKNVTPVKVYHPTDESADQMAQVQDVWQEQKLKGEGMVISIIDTGIDSSHQDLKLDSGVSTALSKSEVESDKSKLGHGKYYTEKVPYGYNYADKNDQIVDNGSGEMHGQHVAGIAGANGQVKGVAPDAQLLAMKVFSNNAKNSGAYDDDIISAIEDSVKLGADVINMSLGSVSSDVDPSDPQQQAVAKASEAGVINVISAGNSGVAGSTGDGNPVNNTGTSELSTVGAPGVTPDALTVASAENSKVTTDTVKDELGGVTFSSNSELKGAAQVTTQLESNYSVLTKKLKLVNMGLGGANDYTAEKKAEVKGQLAVVKRGSYTFSEKVANAKAAGAAGIVIYNNNNDGLLSMALDDKTFPTLGMSMADGEVLATAANEGKSIKLKFGTALIDNSSAGKMSDFTSWGPTPDLDFKPEITAPGGKIYSLANDNKYQQMSGTSMASPFVAGSEALILQGIKKQGLNLSGEELVQFAKNSAMNTSHPFYDTEHTKEIISPRRQGSGEINVKDAINNTVEVKAANGNGAAALKEIGRQTTFKVTLTNHGKKAQTYAVDNYGGPYTQATEAKSGEIYDTKIVKGQLTTETPKVTVQPGESVDVSFTLTLPYSFQRQNFVEGYVGFEAEDQATPNLVLPYMGFFGSYSQASVSAPMLYEGGNSNLINTIQSLVGYMSSNNNDILGHTGYEGDDYSKYTDPDLIAISPNGDGSRDYAYPVLFFDRNYKEYTETITDAQGNKVKSLGVGKEGTKDYYSSSSGKWTTHSLDKWDGTGADGQVVKDGQYIYKVEFTPATGGSKQELNIPVKVDTQAPEVSDLQVTKDGKLRLKAKDSGSGLDMTMFVAAVNGEKQKLALAPVKGESDVYESTTALTGLKDGKNQVETVLADYAGNVGYAATFSSQNNDADNKLLLFNLADGQKITSQSPAYDQEKETYTVTGTYKKNAKLKFNDVEAESDEDGYFEVKLPVKDGQNQLLIKDGDQTLEAVNFTVKAEGPKVSVDEESSGRILAKDDSYTLSGTVSGLGESGKLELTNLSDKSKTKLTVDQDGKFSQKVDLNYGDNPFALTATDADGNVTKKDVTIFTARSYTYNKDMLTFDNIASNLTVIGKTTPGYDEKDHSFTVTGKLAYPVARFQLNGDDVKYDPDTLKFSYTIKDLKNGNHSLTALVQDPRLNDGKPVVEWGYKLWVDLAAPSLQLEGMSLGEDGQLAVYTNKDVYDLKATINDNLSGYSLQVGSDTAYQDKTYEVFNEDFFKNRDAVKVSYPIKAEKDGSRKVKVTLTDESDNKTEQDFTLYNHQADLEAPEVSASESKKTNQAVQLKVENLSDVQKSAGKFKAADLYYSVDGKTWTKLDKDTVQVAENGKVEFKYQDVYGNESKVTTYEVKNIVKEVAAQPELKLTPDGEGKVKAELAFDKKDVDKDFNHIKYSLDGGKTWTDYKDAFTLTHNGTVGFKSYDDAGNESQVYTSVVKVERKLPAPDLTGTVEADKSVEVKAGNVEQAEKDADGKVTLLYSTDGEDWSKVDGEVNLTDSDRAMFKYRDGDDNESAVVVYEVKKVVEEKTAESKPENKNDSKSDSNTDTKSDTKSDSKSDSKTDTKSDSKSDNKAETKSDVKTDTKSDSKSDNKSNTKSDVKSDGNGEAKSNNKSSAKDDKKTDSKTTSKSSAKKTNAKKNKKASKKTVKKTKTYKKVKLTKLTKVYNKKGKVVGKLKKTSVKLLSKKQKLHGKYYYRVGKNRYILASSLPKKTKKVKQVRVRKNAKVYNKKGKVVGHLKKKQKVKLLSKKQKLHGKYYYRIGKNRYVKASVL</sequence>
<evidence type="ECO:0000256" key="12">
    <source>
        <dbReference type="SAM" id="SignalP"/>
    </source>
</evidence>
<keyword evidence="3 9" id="KW-0645">Protease</keyword>
<dbReference type="InterPro" id="IPR034216">
    <property type="entry name" value="C5a_Peptidase"/>
</dbReference>
<evidence type="ECO:0000256" key="1">
    <source>
        <dbReference type="ARBA" id="ARBA00011073"/>
    </source>
</evidence>
<dbReference type="Pfam" id="PF03217">
    <property type="entry name" value="SlpA"/>
    <property type="match status" value="2"/>
</dbReference>
<evidence type="ECO:0000256" key="8">
    <source>
        <dbReference type="PIRSR" id="PIRSR615500-1"/>
    </source>
</evidence>
<dbReference type="InterPro" id="IPR015500">
    <property type="entry name" value="Peptidase_S8_subtilisin-rel"/>
</dbReference>
<evidence type="ECO:0000259" key="16">
    <source>
        <dbReference type="Pfam" id="PF06280"/>
    </source>
</evidence>
<dbReference type="Gene3D" id="3.40.50.200">
    <property type="entry name" value="Peptidase S8/S53 domain"/>
    <property type="match status" value="1"/>
</dbReference>
<dbReference type="Pfam" id="PF06280">
    <property type="entry name" value="fn3_5"/>
    <property type="match status" value="1"/>
</dbReference>
<keyword evidence="6 9" id="KW-0378">Hydrolase</keyword>
<dbReference type="PANTHER" id="PTHR43399:SF4">
    <property type="entry name" value="CELL WALL-ASSOCIATED PROTEASE"/>
    <property type="match status" value="1"/>
</dbReference>
<keyword evidence="2" id="KW-0964">Secreted</keyword>
<gene>
    <name evidence="17" type="ORF">LOB39_07305</name>
</gene>
<dbReference type="PANTHER" id="PTHR43399">
    <property type="entry name" value="SUBTILISIN-RELATED"/>
    <property type="match status" value="1"/>
</dbReference>
<dbReference type="Pfam" id="PF02225">
    <property type="entry name" value="PA"/>
    <property type="match status" value="1"/>
</dbReference>
<comment type="similarity">
    <text evidence="1 9 10">Belongs to the peptidase S8 family.</text>
</comment>
<evidence type="ECO:0000256" key="10">
    <source>
        <dbReference type="RuleBase" id="RU003355"/>
    </source>
</evidence>
<evidence type="ECO:0000256" key="4">
    <source>
        <dbReference type="ARBA" id="ARBA00022729"/>
    </source>
</evidence>
<feature type="chain" id="PRO_5044821581" evidence="12">
    <location>
        <begin position="29"/>
        <end position="1972"/>
    </location>
</feature>
<evidence type="ECO:0000256" key="2">
    <source>
        <dbReference type="ARBA" id="ARBA00022525"/>
    </source>
</evidence>
<dbReference type="EMBL" id="JAJNUD010000018">
    <property type="protein sequence ID" value="MCD5518364.1"/>
    <property type="molecule type" value="Genomic_DNA"/>
</dbReference>
<dbReference type="InterPro" id="IPR000209">
    <property type="entry name" value="Peptidase_S8/S53_dom"/>
</dbReference>
<evidence type="ECO:0000313" key="17">
    <source>
        <dbReference type="EMBL" id="MCD5518364.1"/>
    </source>
</evidence>
<evidence type="ECO:0000259" key="14">
    <source>
        <dbReference type="Pfam" id="PF02225"/>
    </source>
</evidence>
<dbReference type="PROSITE" id="PS00138">
    <property type="entry name" value="SUBTILASE_SER"/>
    <property type="match status" value="1"/>
</dbReference>
<feature type="active site" description="Charge relay system" evidence="8 9">
    <location>
        <position position="286"/>
    </location>
</feature>
<feature type="domain" description="S-layer protein C-terminal" evidence="15">
    <location>
        <begin position="1911"/>
        <end position="1970"/>
    </location>
</feature>
<dbReference type="SUPFAM" id="SSF52025">
    <property type="entry name" value="PA domain"/>
    <property type="match status" value="1"/>
</dbReference>
<dbReference type="PROSITE" id="PS00136">
    <property type="entry name" value="SUBTILASE_ASP"/>
    <property type="match status" value="1"/>
</dbReference>
<keyword evidence="4 12" id="KW-0732">Signal</keyword>
<name>A0ABD4SDF9_9LACO</name>
<evidence type="ECO:0000259" key="15">
    <source>
        <dbReference type="Pfam" id="PF03217"/>
    </source>
</evidence>
<evidence type="ECO:0000256" key="7">
    <source>
        <dbReference type="ARBA" id="ARBA00022825"/>
    </source>
</evidence>
<feature type="active site" description="Charge relay system" evidence="8 9">
    <location>
        <position position="617"/>
    </location>
</feature>
<evidence type="ECO:0000259" key="13">
    <source>
        <dbReference type="Pfam" id="PF00082"/>
    </source>
</evidence>
<organism evidence="17 18">
    <name type="scientific">Lactobacillus delbrueckii subsp. allosunkii</name>
    <dbReference type="NCBI Taxonomy" id="1050107"/>
    <lineage>
        <taxon>Bacteria</taxon>
        <taxon>Bacillati</taxon>
        <taxon>Bacillota</taxon>
        <taxon>Bacilli</taxon>
        <taxon>Lactobacillales</taxon>
        <taxon>Lactobacillaceae</taxon>
        <taxon>Lactobacillus</taxon>
    </lineage>
</organism>
<dbReference type="InterPro" id="IPR013783">
    <property type="entry name" value="Ig-like_fold"/>
</dbReference>
<evidence type="ECO:0000256" key="11">
    <source>
        <dbReference type="SAM" id="MobiDB-lite"/>
    </source>
</evidence>
<dbReference type="Gene3D" id="2.60.40.1710">
    <property type="entry name" value="Subtilisin-like superfamily"/>
    <property type="match status" value="1"/>
</dbReference>
<dbReference type="GO" id="GO:0004252">
    <property type="term" value="F:serine-type endopeptidase activity"/>
    <property type="evidence" value="ECO:0007669"/>
    <property type="project" value="UniProtKB-UniRule"/>
</dbReference>
<dbReference type="InterPro" id="IPR046450">
    <property type="entry name" value="PA_dom_sf"/>
</dbReference>
<dbReference type="Gene3D" id="2.60.40.10">
    <property type="entry name" value="Immunoglobulins"/>
    <property type="match status" value="3"/>
</dbReference>
<comment type="caution">
    <text evidence="17">The sequence shown here is derived from an EMBL/GenBank/DDBJ whole genome shotgun (WGS) entry which is preliminary data.</text>
</comment>
<dbReference type="InterPro" id="IPR010435">
    <property type="entry name" value="C5a/SBT2-like_Fn3"/>
</dbReference>
<dbReference type="Pfam" id="PF00082">
    <property type="entry name" value="Peptidase_S8"/>
    <property type="match status" value="1"/>
</dbReference>
<dbReference type="Gene3D" id="2.60.40.4070">
    <property type="match status" value="1"/>
</dbReference>
<evidence type="ECO:0000256" key="6">
    <source>
        <dbReference type="ARBA" id="ARBA00022801"/>
    </source>
</evidence>
<feature type="compositionally biased region" description="Basic residues" evidence="11">
    <location>
        <begin position="1831"/>
        <end position="1852"/>
    </location>
</feature>
<evidence type="ECO:0000313" key="18">
    <source>
        <dbReference type="Proteomes" id="UP001320314"/>
    </source>
</evidence>
<feature type="region of interest" description="Disordered" evidence="11">
    <location>
        <begin position="1727"/>
        <end position="1852"/>
    </location>
</feature>
<dbReference type="PROSITE" id="PS51892">
    <property type="entry name" value="SUBTILASE"/>
    <property type="match status" value="1"/>
</dbReference>
<reference evidence="17 18" key="1">
    <citation type="submission" date="2021-12" db="EMBL/GenBank/DDBJ databases">
        <title>Antimicrobial susceptibility of Lactobacillus delbrueckii subsp. lactis obtained from milk products and other habitats.</title>
        <authorList>
            <person name="Shani N."/>
        </authorList>
    </citation>
    <scope>NUCLEOTIDE SEQUENCE [LARGE SCALE GENOMIC DNA]</scope>
    <source>
        <strain evidence="17 18">CIRM BIA 266</strain>
    </source>
</reference>
<feature type="domain" description="Peptidase S8/S53" evidence="13">
    <location>
        <begin position="213"/>
        <end position="679"/>
    </location>
</feature>
<dbReference type="InterPro" id="IPR036278">
    <property type="entry name" value="Sialidase_sf"/>
</dbReference>
<proteinExistence type="inferred from homology"/>
<keyword evidence="5" id="KW-0677">Repeat</keyword>
<dbReference type="InterPro" id="IPR024968">
    <property type="entry name" value="SlpA_C_lactobacillus"/>
</dbReference>
<dbReference type="Gene3D" id="3.50.30.30">
    <property type="match status" value="1"/>
</dbReference>